<evidence type="ECO:0000256" key="1">
    <source>
        <dbReference type="ARBA" id="ARBA00004141"/>
    </source>
</evidence>
<evidence type="ECO:0000259" key="8">
    <source>
        <dbReference type="Pfam" id="PF20684"/>
    </source>
</evidence>
<dbReference type="PANTHER" id="PTHR33048">
    <property type="entry name" value="PTH11-LIKE INTEGRAL MEMBRANE PROTEIN (AFU_ORTHOLOGUE AFUA_5G11245)"/>
    <property type="match status" value="1"/>
</dbReference>
<reference evidence="9" key="1">
    <citation type="journal article" date="2020" name="Stud. Mycol.">
        <title>101 Dothideomycetes genomes: a test case for predicting lifestyles and emergence of pathogens.</title>
        <authorList>
            <person name="Haridas S."/>
            <person name="Albert R."/>
            <person name="Binder M."/>
            <person name="Bloem J."/>
            <person name="Labutti K."/>
            <person name="Salamov A."/>
            <person name="Andreopoulos B."/>
            <person name="Baker S."/>
            <person name="Barry K."/>
            <person name="Bills G."/>
            <person name="Bluhm B."/>
            <person name="Cannon C."/>
            <person name="Castanera R."/>
            <person name="Culley D."/>
            <person name="Daum C."/>
            <person name="Ezra D."/>
            <person name="Gonzalez J."/>
            <person name="Henrissat B."/>
            <person name="Kuo A."/>
            <person name="Liang C."/>
            <person name="Lipzen A."/>
            <person name="Lutzoni F."/>
            <person name="Magnuson J."/>
            <person name="Mondo S."/>
            <person name="Nolan M."/>
            <person name="Ohm R."/>
            <person name="Pangilinan J."/>
            <person name="Park H.-J."/>
            <person name="Ramirez L."/>
            <person name="Alfaro M."/>
            <person name="Sun H."/>
            <person name="Tritt A."/>
            <person name="Yoshinaga Y."/>
            <person name="Zwiers L.-H."/>
            <person name="Turgeon B."/>
            <person name="Goodwin S."/>
            <person name="Spatafora J."/>
            <person name="Crous P."/>
            <person name="Grigoriev I."/>
        </authorList>
    </citation>
    <scope>NUCLEOTIDE SEQUENCE</scope>
    <source>
        <strain evidence="9">ATCC 16933</strain>
    </source>
</reference>
<evidence type="ECO:0000256" key="7">
    <source>
        <dbReference type="SAM" id="Phobius"/>
    </source>
</evidence>
<feature type="region of interest" description="Disordered" evidence="6">
    <location>
        <begin position="277"/>
        <end position="312"/>
    </location>
</feature>
<protein>
    <recommendedName>
        <fullName evidence="8">Rhodopsin domain-containing protein</fullName>
    </recommendedName>
</protein>
<feature type="transmembrane region" description="Helical" evidence="7">
    <location>
        <begin position="120"/>
        <end position="143"/>
    </location>
</feature>
<feature type="transmembrane region" description="Helical" evidence="7">
    <location>
        <begin position="197"/>
        <end position="222"/>
    </location>
</feature>
<evidence type="ECO:0000256" key="3">
    <source>
        <dbReference type="ARBA" id="ARBA00022989"/>
    </source>
</evidence>
<keyword evidence="10" id="KW-1185">Reference proteome</keyword>
<keyword evidence="4 7" id="KW-0472">Membrane</keyword>
<dbReference type="EMBL" id="MU001689">
    <property type="protein sequence ID" value="KAF2454862.1"/>
    <property type="molecule type" value="Genomic_DNA"/>
</dbReference>
<keyword evidence="3 7" id="KW-1133">Transmembrane helix</keyword>
<feature type="domain" description="Rhodopsin" evidence="8">
    <location>
        <begin position="28"/>
        <end position="262"/>
    </location>
</feature>
<evidence type="ECO:0000313" key="10">
    <source>
        <dbReference type="Proteomes" id="UP000799766"/>
    </source>
</evidence>
<organism evidence="9 10">
    <name type="scientific">Lineolata rhizophorae</name>
    <dbReference type="NCBI Taxonomy" id="578093"/>
    <lineage>
        <taxon>Eukaryota</taxon>
        <taxon>Fungi</taxon>
        <taxon>Dikarya</taxon>
        <taxon>Ascomycota</taxon>
        <taxon>Pezizomycotina</taxon>
        <taxon>Dothideomycetes</taxon>
        <taxon>Dothideomycetes incertae sedis</taxon>
        <taxon>Lineolatales</taxon>
        <taxon>Lineolataceae</taxon>
        <taxon>Lineolata</taxon>
    </lineage>
</organism>
<evidence type="ECO:0000256" key="4">
    <source>
        <dbReference type="ARBA" id="ARBA00023136"/>
    </source>
</evidence>
<feature type="region of interest" description="Disordered" evidence="6">
    <location>
        <begin position="347"/>
        <end position="394"/>
    </location>
</feature>
<keyword evidence="2 7" id="KW-0812">Transmembrane</keyword>
<evidence type="ECO:0000256" key="2">
    <source>
        <dbReference type="ARBA" id="ARBA00022692"/>
    </source>
</evidence>
<evidence type="ECO:0000256" key="5">
    <source>
        <dbReference type="ARBA" id="ARBA00038359"/>
    </source>
</evidence>
<evidence type="ECO:0000313" key="9">
    <source>
        <dbReference type="EMBL" id="KAF2454862.1"/>
    </source>
</evidence>
<feature type="compositionally biased region" description="Basic and acidic residues" evidence="6">
    <location>
        <begin position="363"/>
        <end position="394"/>
    </location>
</feature>
<dbReference type="AlphaFoldDB" id="A0A6A6NTV1"/>
<dbReference type="OrthoDB" id="444631at2759"/>
<dbReference type="InterPro" id="IPR052337">
    <property type="entry name" value="SAT4-like"/>
</dbReference>
<feature type="transmembrane region" description="Helical" evidence="7">
    <location>
        <begin position="12"/>
        <end position="32"/>
    </location>
</feature>
<feature type="compositionally biased region" description="Polar residues" evidence="6">
    <location>
        <begin position="352"/>
        <end position="362"/>
    </location>
</feature>
<accession>A0A6A6NTV1</accession>
<evidence type="ECO:0000256" key="6">
    <source>
        <dbReference type="SAM" id="MobiDB-lite"/>
    </source>
</evidence>
<feature type="transmembrane region" description="Helical" evidence="7">
    <location>
        <begin position="84"/>
        <end position="108"/>
    </location>
</feature>
<feature type="compositionally biased region" description="Polar residues" evidence="6">
    <location>
        <begin position="277"/>
        <end position="304"/>
    </location>
</feature>
<dbReference type="Pfam" id="PF20684">
    <property type="entry name" value="Fung_rhodopsin"/>
    <property type="match status" value="1"/>
</dbReference>
<dbReference type="InterPro" id="IPR049326">
    <property type="entry name" value="Rhodopsin_dom_fungi"/>
</dbReference>
<dbReference type="PANTHER" id="PTHR33048:SF47">
    <property type="entry name" value="INTEGRAL MEMBRANE PROTEIN-RELATED"/>
    <property type="match status" value="1"/>
</dbReference>
<sequence length="394" mass="43866">MSGLPERAQQVIACAASTVIISGIMVVLRFFTRTAILHSLGWEDWLILVSLVGSLQRSKYLMCTLASYQRDMTLPAYRTNSMQAMYATILLYGMSLTFAKLSILLQYLRIFSVMYVRKVCYIQLGIVTAYGAWLFFCSLLSCVPIEKNWDDSVDGGCIPTTEMWFANAGINIVTDFMIVLVPMWPVRKLKLPKRQKIILAVVFAVGFLACIVSILRLYSLYLATISDDSTYDNIGVAIWSCLEINAAILCASVPTIKPLVSRLFPRLLSNSSRSRTMYNTRANGGQTGNTNLSGNRLRGASQNPRRVGADTESNKGIMSAEVFSLEQMKNDDLELERKYDNHHFHAHVQGADPNSSGSLSDTSEGHDGSGWRDVEHGGIRVERTVKQTVDHHVP</sequence>
<feature type="transmembrane region" description="Helical" evidence="7">
    <location>
        <begin position="163"/>
        <end position="185"/>
    </location>
</feature>
<proteinExistence type="inferred from homology"/>
<comment type="subcellular location">
    <subcellularLocation>
        <location evidence="1">Membrane</location>
        <topology evidence="1">Multi-pass membrane protein</topology>
    </subcellularLocation>
</comment>
<feature type="transmembrane region" description="Helical" evidence="7">
    <location>
        <begin position="234"/>
        <end position="256"/>
    </location>
</feature>
<name>A0A6A6NTV1_9PEZI</name>
<comment type="similarity">
    <text evidence="5">Belongs to the SAT4 family.</text>
</comment>
<dbReference type="GO" id="GO:0016020">
    <property type="term" value="C:membrane"/>
    <property type="evidence" value="ECO:0007669"/>
    <property type="project" value="UniProtKB-SubCell"/>
</dbReference>
<gene>
    <name evidence="9" type="ORF">BDY21DRAFT_290437</name>
</gene>
<dbReference type="Proteomes" id="UP000799766">
    <property type="component" value="Unassembled WGS sequence"/>
</dbReference>